<dbReference type="InterPro" id="IPR003718">
    <property type="entry name" value="OsmC/Ohr_fam"/>
</dbReference>
<dbReference type="KEGG" id="mbah:HYN46_07145"/>
<accession>A0A345P5R2</accession>
<sequence length="170" mass="18307">MSLRDIISNTTRTLSQNPNAAKATFDASHALVGVTEVSVQVGSGHKFTVDEPEVLGGQNHGANPVEHALAALGSCQAITYRIWATKLGIQIDKVEVSVKGDIDLRGFFGVDENVRPGFGAIRVQVRLSGPETQDRYTELTAAVNAHCPVLDLFANQVPIEHHLISDVQLQ</sequence>
<proteinExistence type="predicted"/>
<keyword evidence="2" id="KW-1185">Reference proteome</keyword>
<dbReference type="PANTHER" id="PTHR35368:SF1">
    <property type="entry name" value="HYDROPEROXIDE REDUCTASE"/>
    <property type="match status" value="1"/>
</dbReference>
<dbReference type="PANTHER" id="PTHR35368">
    <property type="entry name" value="HYDROPEROXIDE REDUCTASE"/>
    <property type="match status" value="1"/>
</dbReference>
<dbReference type="Pfam" id="PF02566">
    <property type="entry name" value="OsmC"/>
    <property type="match status" value="1"/>
</dbReference>
<reference evidence="1 2" key="1">
    <citation type="submission" date="2018-07" db="EMBL/GenBank/DDBJ databases">
        <title>Genome sequencing of Moraxellaceae gen. HYN0046.</title>
        <authorList>
            <person name="Kim M."/>
            <person name="Yi H."/>
        </authorList>
    </citation>
    <scope>NUCLEOTIDE SEQUENCE [LARGE SCALE GENOMIC DNA]</scope>
    <source>
        <strain evidence="1 2">HYN0046</strain>
    </source>
</reference>
<dbReference type="AlphaFoldDB" id="A0A345P5R2"/>
<organism evidence="1 2">
    <name type="scientific">Aquirhabdus parva</name>
    <dbReference type="NCBI Taxonomy" id="2283318"/>
    <lineage>
        <taxon>Bacteria</taxon>
        <taxon>Pseudomonadati</taxon>
        <taxon>Pseudomonadota</taxon>
        <taxon>Gammaproteobacteria</taxon>
        <taxon>Moraxellales</taxon>
        <taxon>Moraxellaceae</taxon>
        <taxon>Aquirhabdus</taxon>
    </lineage>
</organism>
<dbReference type="RefSeq" id="WP_114898731.1">
    <property type="nucleotide sequence ID" value="NZ_CP031222.1"/>
</dbReference>
<dbReference type="Gene3D" id="3.30.300.20">
    <property type="match status" value="1"/>
</dbReference>
<evidence type="ECO:0000313" key="2">
    <source>
        <dbReference type="Proteomes" id="UP000253940"/>
    </source>
</evidence>
<gene>
    <name evidence="1" type="ORF">HYN46_07145</name>
</gene>
<dbReference type="InterPro" id="IPR015946">
    <property type="entry name" value="KH_dom-like_a/b"/>
</dbReference>
<dbReference type="Proteomes" id="UP000253940">
    <property type="component" value="Chromosome"/>
</dbReference>
<dbReference type="OrthoDB" id="9789573at2"/>
<protein>
    <submittedName>
        <fullName evidence="1">OsmC family peroxiredoxin</fullName>
    </submittedName>
</protein>
<dbReference type="EMBL" id="CP031222">
    <property type="protein sequence ID" value="AXI02621.1"/>
    <property type="molecule type" value="Genomic_DNA"/>
</dbReference>
<dbReference type="SUPFAM" id="SSF82784">
    <property type="entry name" value="OsmC-like"/>
    <property type="match status" value="1"/>
</dbReference>
<name>A0A345P5R2_9GAMM</name>
<evidence type="ECO:0000313" key="1">
    <source>
        <dbReference type="EMBL" id="AXI02621.1"/>
    </source>
</evidence>
<dbReference type="InterPro" id="IPR036102">
    <property type="entry name" value="OsmC/Ohrsf"/>
</dbReference>
<dbReference type="InterPro" id="IPR052924">
    <property type="entry name" value="OsmC/Ohr_hydroprdx_reductase"/>
</dbReference>